<dbReference type="InterPro" id="IPR043135">
    <property type="entry name" value="Fur_C"/>
</dbReference>
<keyword evidence="7" id="KW-0479">Metal-binding</keyword>
<evidence type="ECO:0000313" key="10">
    <source>
        <dbReference type="Proteomes" id="UP000076268"/>
    </source>
</evidence>
<keyword evidence="5" id="KW-0238">DNA-binding</keyword>
<dbReference type="GO" id="GO:1900376">
    <property type="term" value="P:regulation of secondary metabolite biosynthetic process"/>
    <property type="evidence" value="ECO:0007669"/>
    <property type="project" value="TreeGrafter"/>
</dbReference>
<dbReference type="STRING" id="1794912.AXX12_16220"/>
<keyword evidence="2" id="KW-0678">Repressor</keyword>
<dbReference type="InterPro" id="IPR036390">
    <property type="entry name" value="WH_DNA-bd_sf"/>
</dbReference>
<feature type="binding site" evidence="7">
    <location>
        <position position="132"/>
    </location>
    <ligand>
        <name>Zn(2+)</name>
        <dbReference type="ChEBI" id="CHEBI:29105"/>
    </ligand>
</feature>
<evidence type="ECO:0000313" key="9">
    <source>
        <dbReference type="EMBL" id="KYZ74769.1"/>
    </source>
</evidence>
<reference evidence="9 10" key="1">
    <citation type="submission" date="2016-02" db="EMBL/GenBank/DDBJ databases">
        <title>Anaerosporomusa subterraneum gen. nov., sp. nov., a spore-forming obligate anaerobe isolated from saprolite.</title>
        <authorList>
            <person name="Choi J.K."/>
            <person name="Shah M."/>
            <person name="Yee N."/>
        </authorList>
    </citation>
    <scope>NUCLEOTIDE SEQUENCE [LARGE SCALE GENOMIC DNA]</scope>
    <source>
        <strain evidence="9 10">RU4</strain>
    </source>
</reference>
<dbReference type="SUPFAM" id="SSF46785">
    <property type="entry name" value="Winged helix' DNA-binding domain"/>
    <property type="match status" value="1"/>
</dbReference>
<dbReference type="GO" id="GO:0000976">
    <property type="term" value="F:transcription cis-regulatory region binding"/>
    <property type="evidence" value="ECO:0007669"/>
    <property type="project" value="TreeGrafter"/>
</dbReference>
<dbReference type="CDD" id="cd07153">
    <property type="entry name" value="Fur_like"/>
    <property type="match status" value="1"/>
</dbReference>
<dbReference type="Proteomes" id="UP000076268">
    <property type="component" value="Unassembled WGS sequence"/>
</dbReference>
<feature type="binding site" evidence="7">
    <location>
        <position position="95"/>
    </location>
    <ligand>
        <name>Zn(2+)</name>
        <dbReference type="ChEBI" id="CHEBI:29105"/>
    </ligand>
</feature>
<evidence type="ECO:0000256" key="7">
    <source>
        <dbReference type="PIRSR" id="PIRSR602481-1"/>
    </source>
</evidence>
<keyword evidence="3 7" id="KW-0862">Zinc</keyword>
<dbReference type="EMBL" id="LSGP01000028">
    <property type="protein sequence ID" value="KYZ74769.1"/>
    <property type="molecule type" value="Genomic_DNA"/>
</dbReference>
<dbReference type="InterPro" id="IPR002481">
    <property type="entry name" value="FUR"/>
</dbReference>
<evidence type="ECO:0000256" key="8">
    <source>
        <dbReference type="PIRSR" id="PIRSR602481-2"/>
    </source>
</evidence>
<dbReference type="RefSeq" id="WP_066245831.1">
    <property type="nucleotide sequence ID" value="NZ_LSGP01000028.1"/>
</dbReference>
<accession>A0A154BLC4</accession>
<keyword evidence="6" id="KW-0804">Transcription</keyword>
<evidence type="ECO:0000256" key="6">
    <source>
        <dbReference type="ARBA" id="ARBA00023163"/>
    </source>
</evidence>
<sequence>MEGQITAMLRERGFKVTPQRLAIYETLRQTKSHPSAEMIFHELQPLYPTMSLATVYKTIEILKEIGLIQVLNAGEDSFRYDADVSNHPHVRCMKCGRVDDIMGIESEDFIDLISQNTSYKLTGQQFYFYGICPKCQITTPH</sequence>
<evidence type="ECO:0000256" key="2">
    <source>
        <dbReference type="ARBA" id="ARBA00022491"/>
    </source>
</evidence>
<evidence type="ECO:0000256" key="1">
    <source>
        <dbReference type="ARBA" id="ARBA00007957"/>
    </source>
</evidence>
<dbReference type="InterPro" id="IPR036388">
    <property type="entry name" value="WH-like_DNA-bd_sf"/>
</dbReference>
<keyword evidence="8" id="KW-0408">Iron</keyword>
<comment type="cofactor">
    <cofactor evidence="8">
        <name>Mn(2+)</name>
        <dbReference type="ChEBI" id="CHEBI:29035"/>
    </cofactor>
    <cofactor evidence="8">
        <name>Fe(2+)</name>
        <dbReference type="ChEBI" id="CHEBI:29033"/>
    </cofactor>
    <text evidence="8">Binds 1 Mn(2+) or Fe(2+) ion per subunit.</text>
</comment>
<dbReference type="Gene3D" id="3.30.1490.190">
    <property type="match status" value="1"/>
</dbReference>
<evidence type="ECO:0000256" key="5">
    <source>
        <dbReference type="ARBA" id="ARBA00023125"/>
    </source>
</evidence>
<name>A0A154BLC4_ANASB</name>
<feature type="binding site" evidence="7">
    <location>
        <position position="92"/>
    </location>
    <ligand>
        <name>Zn(2+)</name>
        <dbReference type="ChEBI" id="CHEBI:29105"/>
    </ligand>
</feature>
<organism evidence="9 10">
    <name type="scientific">Anaerosporomusa subterranea</name>
    <dbReference type="NCBI Taxonomy" id="1794912"/>
    <lineage>
        <taxon>Bacteria</taxon>
        <taxon>Bacillati</taxon>
        <taxon>Bacillota</taxon>
        <taxon>Negativicutes</taxon>
        <taxon>Acetonemataceae</taxon>
        <taxon>Anaerosporomusa</taxon>
    </lineage>
</organism>
<keyword evidence="10" id="KW-1185">Reference proteome</keyword>
<dbReference type="GO" id="GO:0045892">
    <property type="term" value="P:negative regulation of DNA-templated transcription"/>
    <property type="evidence" value="ECO:0007669"/>
    <property type="project" value="TreeGrafter"/>
</dbReference>
<comment type="similarity">
    <text evidence="1">Belongs to the Fur family.</text>
</comment>
<dbReference type="GO" id="GO:0003700">
    <property type="term" value="F:DNA-binding transcription factor activity"/>
    <property type="evidence" value="ECO:0007669"/>
    <property type="project" value="InterPro"/>
</dbReference>
<dbReference type="Pfam" id="PF01475">
    <property type="entry name" value="FUR"/>
    <property type="match status" value="1"/>
</dbReference>
<evidence type="ECO:0000256" key="3">
    <source>
        <dbReference type="ARBA" id="ARBA00022833"/>
    </source>
</evidence>
<comment type="caution">
    <text evidence="9">The sequence shown here is derived from an EMBL/GenBank/DDBJ whole genome shotgun (WGS) entry which is preliminary data.</text>
</comment>
<protein>
    <submittedName>
        <fullName evidence="9">Transcriptional regulator</fullName>
    </submittedName>
</protein>
<dbReference type="Gene3D" id="1.10.10.10">
    <property type="entry name" value="Winged helix-like DNA-binding domain superfamily/Winged helix DNA-binding domain"/>
    <property type="match status" value="1"/>
</dbReference>
<dbReference type="PANTHER" id="PTHR33202:SF8">
    <property type="entry name" value="PEROXIDE-RESPONSIVE REPRESSOR PERR"/>
    <property type="match status" value="1"/>
</dbReference>
<proteinExistence type="inferred from homology"/>
<dbReference type="OrthoDB" id="8659436at2"/>
<dbReference type="PANTHER" id="PTHR33202">
    <property type="entry name" value="ZINC UPTAKE REGULATION PROTEIN"/>
    <property type="match status" value="1"/>
</dbReference>
<keyword evidence="4" id="KW-0805">Transcription regulation</keyword>
<dbReference type="GO" id="GO:0008270">
    <property type="term" value="F:zinc ion binding"/>
    <property type="evidence" value="ECO:0007669"/>
    <property type="project" value="TreeGrafter"/>
</dbReference>
<gene>
    <name evidence="9" type="ORF">AXX12_16220</name>
</gene>
<feature type="binding site" evidence="8">
    <location>
        <position position="107"/>
    </location>
    <ligand>
        <name>Fe cation</name>
        <dbReference type="ChEBI" id="CHEBI:24875"/>
    </ligand>
</feature>
<feature type="binding site" evidence="7">
    <location>
        <position position="135"/>
    </location>
    <ligand>
        <name>Zn(2+)</name>
        <dbReference type="ChEBI" id="CHEBI:29105"/>
    </ligand>
</feature>
<dbReference type="AlphaFoldDB" id="A0A154BLC4"/>
<evidence type="ECO:0000256" key="4">
    <source>
        <dbReference type="ARBA" id="ARBA00023015"/>
    </source>
</evidence>
<comment type="cofactor">
    <cofactor evidence="7">
        <name>Zn(2+)</name>
        <dbReference type="ChEBI" id="CHEBI:29105"/>
    </cofactor>
    <text evidence="7">Binds 1 zinc ion per subunit.</text>
</comment>